<feature type="region of interest" description="Disordered" evidence="2">
    <location>
        <begin position="104"/>
        <end position="142"/>
    </location>
</feature>
<organism evidence="4">
    <name type="scientific">Arion vulgaris</name>
    <dbReference type="NCBI Taxonomy" id="1028688"/>
    <lineage>
        <taxon>Eukaryota</taxon>
        <taxon>Metazoa</taxon>
        <taxon>Spiralia</taxon>
        <taxon>Lophotrochozoa</taxon>
        <taxon>Mollusca</taxon>
        <taxon>Gastropoda</taxon>
        <taxon>Heterobranchia</taxon>
        <taxon>Euthyneura</taxon>
        <taxon>Panpulmonata</taxon>
        <taxon>Eupulmonata</taxon>
        <taxon>Stylommatophora</taxon>
        <taxon>Helicina</taxon>
        <taxon>Arionoidea</taxon>
        <taxon>Arionidae</taxon>
        <taxon>Arion</taxon>
    </lineage>
</organism>
<feature type="non-terminal residue" evidence="4">
    <location>
        <position position="274"/>
    </location>
</feature>
<sequence length="274" mass="31449">MEHSSDQKFILMKTDILKKQKEHLLNLVLNTDKIIKQAISWVENPSGSSNVTFKDINKMVDDNVVFLTEKGIDFTEYSTTVSHPESTVDTESVKNVQTHIADSSKTTYLNKEQSKRWTTLRRRKEKSQVAEAEEKSNQTASAENTFFQAVEAENKSKTKFKNVQADIAGSSKITDLTKVQSKRRTSLRSSKEKSSQAIEAGNNKIDMDKTVDTNTPQSPRTAFLFFFFDFRAMKKNEGIAYRDLKKMAQEKWTFLSEEDKKPFEIKAQKYAKRS</sequence>
<dbReference type="EMBL" id="HACG01020723">
    <property type="protein sequence ID" value="CEK67588.1"/>
    <property type="molecule type" value="Transcribed_RNA"/>
</dbReference>
<dbReference type="Pfam" id="PF00505">
    <property type="entry name" value="HMG_box"/>
    <property type="match status" value="1"/>
</dbReference>
<dbReference type="GO" id="GO:0005634">
    <property type="term" value="C:nucleus"/>
    <property type="evidence" value="ECO:0007669"/>
    <property type="project" value="UniProtKB-UniRule"/>
</dbReference>
<dbReference type="SUPFAM" id="SSF47095">
    <property type="entry name" value="HMG-box"/>
    <property type="match status" value="1"/>
</dbReference>
<dbReference type="AlphaFoldDB" id="A0A0B6ZGB2"/>
<dbReference type="PROSITE" id="PS50118">
    <property type="entry name" value="HMG_BOX_2"/>
    <property type="match status" value="1"/>
</dbReference>
<name>A0A0B6ZGB2_9EUPU</name>
<accession>A0A0B6ZGB2</accession>
<protein>
    <recommendedName>
        <fullName evidence="3">HMG box domain-containing protein</fullName>
    </recommendedName>
</protein>
<feature type="DNA-binding region" description="HMG box" evidence="1">
    <location>
        <begin position="216"/>
        <end position="274"/>
    </location>
</feature>
<evidence type="ECO:0000256" key="2">
    <source>
        <dbReference type="SAM" id="MobiDB-lite"/>
    </source>
</evidence>
<proteinExistence type="predicted"/>
<keyword evidence="1" id="KW-0238">DNA-binding</keyword>
<dbReference type="Gene3D" id="1.10.30.10">
    <property type="entry name" value="High mobility group box domain"/>
    <property type="match status" value="1"/>
</dbReference>
<keyword evidence="1" id="KW-0539">Nucleus</keyword>
<feature type="region of interest" description="Disordered" evidence="2">
    <location>
        <begin position="179"/>
        <end position="198"/>
    </location>
</feature>
<evidence type="ECO:0000259" key="3">
    <source>
        <dbReference type="PROSITE" id="PS50118"/>
    </source>
</evidence>
<reference evidence="4" key="1">
    <citation type="submission" date="2014-12" db="EMBL/GenBank/DDBJ databases">
        <title>Insight into the proteome of Arion vulgaris.</title>
        <authorList>
            <person name="Aradska J."/>
            <person name="Bulat T."/>
            <person name="Smidak R."/>
            <person name="Sarate P."/>
            <person name="Gangsoo J."/>
            <person name="Sialana F."/>
            <person name="Bilban M."/>
            <person name="Lubec G."/>
        </authorList>
    </citation>
    <scope>NUCLEOTIDE SEQUENCE</scope>
    <source>
        <tissue evidence="4">Skin</tissue>
    </source>
</reference>
<evidence type="ECO:0000313" key="4">
    <source>
        <dbReference type="EMBL" id="CEK67588.1"/>
    </source>
</evidence>
<feature type="domain" description="HMG box" evidence="3">
    <location>
        <begin position="216"/>
        <end position="274"/>
    </location>
</feature>
<dbReference type="InterPro" id="IPR009071">
    <property type="entry name" value="HMG_box_dom"/>
</dbReference>
<evidence type="ECO:0000256" key="1">
    <source>
        <dbReference type="PROSITE-ProRule" id="PRU00267"/>
    </source>
</evidence>
<gene>
    <name evidence="4" type="primary">ORF63197</name>
</gene>
<feature type="compositionally biased region" description="Basic and acidic residues" evidence="2">
    <location>
        <begin position="126"/>
        <end position="136"/>
    </location>
</feature>
<dbReference type="InterPro" id="IPR036910">
    <property type="entry name" value="HMG_box_dom_sf"/>
</dbReference>
<dbReference type="GO" id="GO:0003677">
    <property type="term" value="F:DNA binding"/>
    <property type="evidence" value="ECO:0007669"/>
    <property type="project" value="UniProtKB-UniRule"/>
</dbReference>